<sequence length="99" mass="10881">MLAAGCASATLIFLSGEQCIYSPSALCIPFVIYLSEGSCFNLNSTAMDLKGFYFKLNSIAVNLKCLCFKLNSTAVNLKCLCFKLNSTVMNQKKFLLQIE</sequence>
<evidence type="ECO:0000313" key="1">
    <source>
        <dbReference type="EMBL" id="PAV13581.1"/>
    </source>
</evidence>
<keyword evidence="2" id="KW-1185">Reference proteome</keyword>
<evidence type="ECO:0000313" key="2">
    <source>
        <dbReference type="Proteomes" id="UP000218164"/>
    </source>
</evidence>
<protein>
    <submittedName>
        <fullName evidence="1">Uncharacterized protein</fullName>
    </submittedName>
</protein>
<gene>
    <name evidence="1" type="ORF">ASJ81_17340</name>
</gene>
<accession>A0A2A2HVN3</accession>
<organism evidence="1 2">
    <name type="scientific">Methanosarcina spelaei</name>
    <dbReference type="NCBI Taxonomy" id="1036679"/>
    <lineage>
        <taxon>Archaea</taxon>
        <taxon>Methanobacteriati</taxon>
        <taxon>Methanobacteriota</taxon>
        <taxon>Stenosarchaea group</taxon>
        <taxon>Methanomicrobia</taxon>
        <taxon>Methanosarcinales</taxon>
        <taxon>Methanosarcinaceae</taxon>
        <taxon>Methanosarcina</taxon>
    </lineage>
</organism>
<proteinExistence type="predicted"/>
<comment type="caution">
    <text evidence="1">The sequence shown here is derived from an EMBL/GenBank/DDBJ whole genome shotgun (WGS) entry which is preliminary data.</text>
</comment>
<name>A0A2A2HVN3_9EURY</name>
<dbReference type="EMBL" id="LMVP01000075">
    <property type="protein sequence ID" value="PAV13581.1"/>
    <property type="molecule type" value="Genomic_DNA"/>
</dbReference>
<dbReference type="AlphaFoldDB" id="A0A2A2HVN3"/>
<dbReference type="Proteomes" id="UP000218164">
    <property type="component" value="Unassembled WGS sequence"/>
</dbReference>
<reference evidence="1 2" key="1">
    <citation type="journal article" date="2017" name="BMC Genomics">
        <title>Genomic analysis of methanogenic archaea reveals a shift towards energy conservation.</title>
        <authorList>
            <person name="Gilmore S.P."/>
            <person name="Henske J.K."/>
            <person name="Sexton J.A."/>
            <person name="Solomon K.V."/>
            <person name="Seppala S."/>
            <person name="Yoo J.I."/>
            <person name="Huyett L.M."/>
            <person name="Pressman A."/>
            <person name="Cogan J.Z."/>
            <person name="Kivenson V."/>
            <person name="Peng X."/>
            <person name="Tan Y."/>
            <person name="Valentine D.L."/>
            <person name="O'Malley M.A."/>
        </authorList>
    </citation>
    <scope>NUCLEOTIDE SEQUENCE [LARGE SCALE GENOMIC DNA]</scope>
    <source>
        <strain evidence="1 2">MC-15</strain>
    </source>
</reference>